<feature type="region of interest" description="Disordered" evidence="1">
    <location>
        <begin position="595"/>
        <end position="708"/>
    </location>
</feature>
<sequence length="746" mass="81226">MTSRRHGQRDRPYHGYDPGSNSGPWQDGYQSRGDSYTVPYADHSGQHADAYYGNHDTSQGYGRGDSWDAYSTRGYEYASYNEQYYPSDTHQGRYQEPPYSESYTMGYDRPYQSHSRGRSEAQMAYTRQGSDDHPSYSRAPSSSHTHTQAPNIHYSHRAMVNTGERSPARRVPSPPPPPRSPSPSYLSLANEQPEHLSATPGGRKLLILDLNGTLVYRAAWRAKSKHQHQPPSASAAGDPGGAGPAPPPPRLRTAHPRPFLPAFRNYLFAPETQRWLDVMVWSSAQPHSVQGMVERVFGEEAYAEGIANGAPGSSRAGRKVVEGVAIGSELEEGVERRAGKPRLVAIWARDTLGLSDSNYRQKVQTVKDLNIPWSKLPGILSPPSAPAGDIAPTTITGHLRSRSPSPQASPLSRPATPPDTSPPTSSPTNSPAKDGVLAGAYLHSALSTLLLDDSPLKAIRQPYNHVCIPEYDAKQRASDLAVLTRRRTQAELEEAQTSVQPADAGPSFEGPEPGEEPAGDLPVVGDGEDLAGTKKRKRLEKKLRKREERLAKAADAEEEDDAGAFDPTLLAVVGVLDEVKRQRNVAAWIRAGGLWGAAGDEPVGGEENDSGSDVVQGESRDAPVDGQDVTQGVSEGDAPAGIDEDGRDAGKRKRRRRRSRRRGDETRLDGTSNIAPGEEAVERPTSPSGNDQASTDIKADAPDEDKDTVKVQPMWFEDPATLRYWVQRGRVALQELGLTAEHGIER</sequence>
<evidence type="ECO:0000256" key="1">
    <source>
        <dbReference type="SAM" id="MobiDB-lite"/>
    </source>
</evidence>
<dbReference type="PANTHER" id="PTHR12210">
    <property type="entry name" value="DULLARD PROTEIN PHOSPHATASE"/>
    <property type="match status" value="1"/>
</dbReference>
<keyword evidence="4" id="KW-1185">Reference proteome</keyword>
<dbReference type="InterPro" id="IPR050365">
    <property type="entry name" value="TIM50"/>
</dbReference>
<dbReference type="STRING" id="745531.A0A0C3S332"/>
<dbReference type="HOGENOM" id="CLU_018875_2_1_1"/>
<dbReference type="InterPro" id="IPR004274">
    <property type="entry name" value="FCP1_dom"/>
</dbReference>
<dbReference type="AlphaFoldDB" id="A0A0C3S332"/>
<feature type="compositionally biased region" description="Basic residues" evidence="1">
    <location>
        <begin position="650"/>
        <end position="661"/>
    </location>
</feature>
<reference evidence="3 4" key="1">
    <citation type="journal article" date="2014" name="PLoS Genet.">
        <title>Analysis of the Phlebiopsis gigantea genome, transcriptome and secretome provides insight into its pioneer colonization strategies of wood.</title>
        <authorList>
            <person name="Hori C."/>
            <person name="Ishida T."/>
            <person name="Igarashi K."/>
            <person name="Samejima M."/>
            <person name="Suzuki H."/>
            <person name="Master E."/>
            <person name="Ferreira P."/>
            <person name="Ruiz-Duenas F.J."/>
            <person name="Held B."/>
            <person name="Canessa P."/>
            <person name="Larrondo L.F."/>
            <person name="Schmoll M."/>
            <person name="Druzhinina I.S."/>
            <person name="Kubicek C.P."/>
            <person name="Gaskell J.A."/>
            <person name="Kersten P."/>
            <person name="St John F."/>
            <person name="Glasner J."/>
            <person name="Sabat G."/>
            <person name="Splinter BonDurant S."/>
            <person name="Syed K."/>
            <person name="Yadav J."/>
            <person name="Mgbeahuruike A.C."/>
            <person name="Kovalchuk A."/>
            <person name="Asiegbu F.O."/>
            <person name="Lackner G."/>
            <person name="Hoffmeister D."/>
            <person name="Rencoret J."/>
            <person name="Gutierrez A."/>
            <person name="Sun H."/>
            <person name="Lindquist E."/>
            <person name="Barry K."/>
            <person name="Riley R."/>
            <person name="Grigoriev I.V."/>
            <person name="Henrissat B."/>
            <person name="Kues U."/>
            <person name="Berka R.M."/>
            <person name="Martinez A.T."/>
            <person name="Covert S.F."/>
            <person name="Blanchette R.A."/>
            <person name="Cullen D."/>
        </authorList>
    </citation>
    <scope>NUCLEOTIDE SEQUENCE [LARGE SCALE GENOMIC DNA]</scope>
    <source>
        <strain evidence="3 4">11061_1 CR5-6</strain>
    </source>
</reference>
<dbReference type="Proteomes" id="UP000053257">
    <property type="component" value="Unassembled WGS sequence"/>
</dbReference>
<evidence type="ECO:0000313" key="4">
    <source>
        <dbReference type="Proteomes" id="UP000053257"/>
    </source>
</evidence>
<feature type="compositionally biased region" description="Pro residues" evidence="1">
    <location>
        <begin position="415"/>
        <end position="425"/>
    </location>
</feature>
<feature type="compositionally biased region" description="Polar residues" evidence="1">
    <location>
        <begin position="19"/>
        <end position="34"/>
    </location>
</feature>
<name>A0A0C3S332_PHLG1</name>
<organism evidence="3 4">
    <name type="scientific">Phlebiopsis gigantea (strain 11061_1 CR5-6)</name>
    <name type="common">White-rot fungus</name>
    <name type="synonym">Peniophora gigantea</name>
    <dbReference type="NCBI Taxonomy" id="745531"/>
    <lineage>
        <taxon>Eukaryota</taxon>
        <taxon>Fungi</taxon>
        <taxon>Dikarya</taxon>
        <taxon>Basidiomycota</taxon>
        <taxon>Agaricomycotina</taxon>
        <taxon>Agaricomycetes</taxon>
        <taxon>Polyporales</taxon>
        <taxon>Phanerochaetaceae</taxon>
        <taxon>Phlebiopsis</taxon>
    </lineage>
</organism>
<feature type="compositionally biased region" description="Pro residues" evidence="1">
    <location>
        <begin position="172"/>
        <end position="181"/>
    </location>
</feature>
<feature type="region of interest" description="Disordered" evidence="1">
    <location>
        <begin position="1"/>
        <end position="68"/>
    </location>
</feature>
<dbReference type="SMART" id="SM00577">
    <property type="entry name" value="CPDc"/>
    <property type="match status" value="1"/>
</dbReference>
<accession>A0A0C3S332</accession>
<feature type="compositionally biased region" description="Polar residues" evidence="1">
    <location>
        <begin position="138"/>
        <end position="150"/>
    </location>
</feature>
<dbReference type="OrthoDB" id="1711508at2759"/>
<feature type="region of interest" description="Disordered" evidence="1">
    <location>
        <begin position="380"/>
        <end position="435"/>
    </location>
</feature>
<feature type="compositionally biased region" description="Polar residues" evidence="1">
    <location>
        <begin position="685"/>
        <end position="695"/>
    </location>
</feature>
<dbReference type="EMBL" id="KN840583">
    <property type="protein sequence ID" value="KIP04177.1"/>
    <property type="molecule type" value="Genomic_DNA"/>
</dbReference>
<evidence type="ECO:0000313" key="3">
    <source>
        <dbReference type="EMBL" id="KIP04177.1"/>
    </source>
</evidence>
<feature type="region of interest" description="Disordered" evidence="1">
    <location>
        <begin position="491"/>
        <end position="536"/>
    </location>
</feature>
<gene>
    <name evidence="3" type="ORF">PHLGIDRAFT_204762</name>
</gene>
<feature type="region of interest" description="Disordered" evidence="1">
    <location>
        <begin position="86"/>
        <end position="200"/>
    </location>
</feature>
<evidence type="ECO:0000259" key="2">
    <source>
        <dbReference type="SMART" id="SM00577"/>
    </source>
</evidence>
<proteinExistence type="predicted"/>
<feature type="domain" description="FCP1 homology" evidence="2">
    <location>
        <begin position="202"/>
        <end position="478"/>
    </location>
</feature>
<feature type="region of interest" description="Disordered" evidence="1">
    <location>
        <begin position="221"/>
        <end position="254"/>
    </location>
</feature>
<dbReference type="InterPro" id="IPR023214">
    <property type="entry name" value="HAD_sf"/>
</dbReference>
<protein>
    <recommendedName>
        <fullName evidence="2">FCP1 homology domain-containing protein</fullName>
    </recommendedName>
</protein>
<dbReference type="Gene3D" id="3.40.50.1000">
    <property type="entry name" value="HAD superfamily/HAD-like"/>
    <property type="match status" value="1"/>
</dbReference>